<dbReference type="SUPFAM" id="SSF140741">
    <property type="entry name" value="RUN domain-like"/>
    <property type="match status" value="1"/>
</dbReference>
<evidence type="ECO:0000256" key="1">
    <source>
        <dbReference type="SAM" id="MobiDB-lite"/>
    </source>
</evidence>
<protein>
    <submittedName>
        <fullName evidence="3">Small G protein signaling modulator 1-like</fullName>
    </submittedName>
</protein>
<dbReference type="OrthoDB" id="10264062at2759"/>
<dbReference type="AlphaFoldDB" id="A0A1V9X0E0"/>
<keyword evidence="4" id="KW-1185">Reference proteome</keyword>
<evidence type="ECO:0000313" key="4">
    <source>
        <dbReference type="Proteomes" id="UP000192247"/>
    </source>
</evidence>
<dbReference type="Proteomes" id="UP000192247">
    <property type="component" value="Unassembled WGS sequence"/>
</dbReference>
<evidence type="ECO:0000259" key="2">
    <source>
        <dbReference type="Pfam" id="PF02759"/>
    </source>
</evidence>
<accession>A0A1V9X0E0</accession>
<feature type="region of interest" description="Disordered" evidence="1">
    <location>
        <begin position="1"/>
        <end position="25"/>
    </location>
</feature>
<name>A0A1V9X0E0_9ACAR</name>
<gene>
    <name evidence="3" type="ORF">BIW11_13853</name>
</gene>
<feature type="non-terminal residue" evidence="3">
    <location>
        <position position="1"/>
    </location>
</feature>
<dbReference type="STRING" id="418985.A0A1V9X0E0"/>
<dbReference type="Pfam" id="PF02759">
    <property type="entry name" value="RUN"/>
    <property type="match status" value="1"/>
</dbReference>
<comment type="caution">
    <text evidence="3">The sequence shown here is derived from an EMBL/GenBank/DDBJ whole genome shotgun (WGS) entry which is preliminary data.</text>
</comment>
<dbReference type="InterPro" id="IPR037213">
    <property type="entry name" value="Run_dom_sf"/>
</dbReference>
<organism evidence="3 4">
    <name type="scientific">Tropilaelaps mercedesae</name>
    <dbReference type="NCBI Taxonomy" id="418985"/>
    <lineage>
        <taxon>Eukaryota</taxon>
        <taxon>Metazoa</taxon>
        <taxon>Ecdysozoa</taxon>
        <taxon>Arthropoda</taxon>
        <taxon>Chelicerata</taxon>
        <taxon>Arachnida</taxon>
        <taxon>Acari</taxon>
        <taxon>Parasitiformes</taxon>
        <taxon>Mesostigmata</taxon>
        <taxon>Gamasina</taxon>
        <taxon>Dermanyssoidea</taxon>
        <taxon>Laelapidae</taxon>
        <taxon>Tropilaelaps</taxon>
    </lineage>
</organism>
<dbReference type="InterPro" id="IPR004012">
    <property type="entry name" value="Run_dom"/>
</dbReference>
<feature type="domain" description="RUN" evidence="2">
    <location>
        <begin position="189"/>
        <end position="242"/>
    </location>
</feature>
<reference evidence="3 4" key="1">
    <citation type="journal article" date="2017" name="Gigascience">
        <title>Draft genome of the honey bee ectoparasitic mite, Tropilaelaps mercedesae, is shaped by the parasitic life history.</title>
        <authorList>
            <person name="Dong X."/>
            <person name="Armstrong S.D."/>
            <person name="Xia D."/>
            <person name="Makepeace B.L."/>
            <person name="Darby A.C."/>
            <person name="Kadowaki T."/>
        </authorList>
    </citation>
    <scope>NUCLEOTIDE SEQUENCE [LARGE SCALE GENOMIC DNA]</scope>
    <source>
        <strain evidence="3">Wuxi-XJTLU</strain>
    </source>
</reference>
<proteinExistence type="predicted"/>
<dbReference type="InParanoid" id="A0A1V9X0E0"/>
<evidence type="ECO:0000313" key="3">
    <source>
        <dbReference type="EMBL" id="OQR66893.1"/>
    </source>
</evidence>
<dbReference type="Gene3D" id="1.20.58.900">
    <property type="match status" value="2"/>
</dbReference>
<sequence>DQARPAGGVSDRQLPTAPTRYRPGVRFRAEKPLRDWLPSAYSRLFRFAGDVRPQPKSGAMDSEELPTTPFQPAAARSRLIGVFRSKSETGDGAPAKENSAPEQADVCDRLLKTVKKEVKQIMEEAVTRKFVHEESSSITSLCGKQKQAGPRVELKFSRSLYRVSNCVNDTSTLTRSSCFLSFPHLPPPAAVDACLSHGLRRRALGLFKTNSTTALLQKIAKSFPPAFEVVQIVERIEHIQDGNK</sequence>
<dbReference type="EMBL" id="MNPL01030678">
    <property type="protein sequence ID" value="OQR66893.1"/>
    <property type="molecule type" value="Genomic_DNA"/>
</dbReference>